<protein>
    <submittedName>
        <fullName evidence="1">Uncharacterized protein</fullName>
    </submittedName>
</protein>
<accession>A0A251NRQ2</accession>
<evidence type="ECO:0000313" key="2">
    <source>
        <dbReference type="Proteomes" id="UP000006882"/>
    </source>
</evidence>
<name>A0A251NRQ2_PRUPE</name>
<keyword evidence="2" id="KW-1185">Reference proteome</keyword>
<reference evidence="1 2" key="1">
    <citation type="journal article" date="2013" name="Nat. Genet.">
        <title>The high-quality draft genome of peach (Prunus persica) identifies unique patterns of genetic diversity, domestication and genome evolution.</title>
        <authorList>
            <consortium name="International Peach Genome Initiative"/>
            <person name="Verde I."/>
            <person name="Abbott A.G."/>
            <person name="Scalabrin S."/>
            <person name="Jung S."/>
            <person name="Shu S."/>
            <person name="Marroni F."/>
            <person name="Zhebentyayeva T."/>
            <person name="Dettori M.T."/>
            <person name="Grimwood J."/>
            <person name="Cattonaro F."/>
            <person name="Zuccolo A."/>
            <person name="Rossini L."/>
            <person name="Jenkins J."/>
            <person name="Vendramin E."/>
            <person name="Meisel L.A."/>
            <person name="Decroocq V."/>
            <person name="Sosinski B."/>
            <person name="Prochnik S."/>
            <person name="Mitros T."/>
            <person name="Policriti A."/>
            <person name="Cipriani G."/>
            <person name="Dondini L."/>
            <person name="Ficklin S."/>
            <person name="Goodstein D.M."/>
            <person name="Xuan P."/>
            <person name="Del Fabbro C."/>
            <person name="Aramini V."/>
            <person name="Copetti D."/>
            <person name="Gonzalez S."/>
            <person name="Horner D.S."/>
            <person name="Falchi R."/>
            <person name="Lucas S."/>
            <person name="Mica E."/>
            <person name="Maldonado J."/>
            <person name="Lazzari B."/>
            <person name="Bielenberg D."/>
            <person name="Pirona R."/>
            <person name="Miculan M."/>
            <person name="Barakat A."/>
            <person name="Testolin R."/>
            <person name="Stella A."/>
            <person name="Tartarini S."/>
            <person name="Tonutti P."/>
            <person name="Arus P."/>
            <person name="Orellana A."/>
            <person name="Wells C."/>
            <person name="Main D."/>
            <person name="Vizzotto G."/>
            <person name="Silva H."/>
            <person name="Salamini F."/>
            <person name="Schmutz J."/>
            <person name="Morgante M."/>
            <person name="Rokhsar D.S."/>
        </authorList>
    </citation>
    <scope>NUCLEOTIDE SEQUENCE [LARGE SCALE GENOMIC DNA]</scope>
    <source>
        <strain evidence="2">cv. Nemared</strain>
    </source>
</reference>
<proteinExistence type="predicted"/>
<gene>
    <name evidence="1" type="ORF">PRUPE_6G170900</name>
</gene>
<dbReference type="AlphaFoldDB" id="A0A251NRQ2"/>
<evidence type="ECO:0000313" key="1">
    <source>
        <dbReference type="EMBL" id="ONI01984.1"/>
    </source>
</evidence>
<dbReference type="Proteomes" id="UP000006882">
    <property type="component" value="Chromosome G6"/>
</dbReference>
<dbReference type="EMBL" id="CM007656">
    <property type="protein sequence ID" value="ONI01984.1"/>
    <property type="molecule type" value="Genomic_DNA"/>
</dbReference>
<dbReference type="Gramene" id="ONI01984">
    <property type="protein sequence ID" value="ONI01984"/>
    <property type="gene ID" value="PRUPE_6G170900"/>
</dbReference>
<sequence>MYCSSSPDEHVKVFYGNIVQWDDGGDFNCASFVCLDEEGLDSEYVGHVRKRLYYLITMYHLNIYI</sequence>
<organism evidence="1 2">
    <name type="scientific">Prunus persica</name>
    <name type="common">Peach</name>
    <name type="synonym">Amygdalus persica</name>
    <dbReference type="NCBI Taxonomy" id="3760"/>
    <lineage>
        <taxon>Eukaryota</taxon>
        <taxon>Viridiplantae</taxon>
        <taxon>Streptophyta</taxon>
        <taxon>Embryophyta</taxon>
        <taxon>Tracheophyta</taxon>
        <taxon>Spermatophyta</taxon>
        <taxon>Magnoliopsida</taxon>
        <taxon>eudicotyledons</taxon>
        <taxon>Gunneridae</taxon>
        <taxon>Pentapetalae</taxon>
        <taxon>rosids</taxon>
        <taxon>fabids</taxon>
        <taxon>Rosales</taxon>
        <taxon>Rosaceae</taxon>
        <taxon>Amygdaloideae</taxon>
        <taxon>Amygdaleae</taxon>
        <taxon>Prunus</taxon>
    </lineage>
</organism>